<dbReference type="InterPro" id="IPR026455">
    <property type="entry name" value="GRASP_w_spasm"/>
</dbReference>
<gene>
    <name evidence="1" type="ORF">T190607A01A_20412</name>
</gene>
<dbReference type="PANTHER" id="PTHR21621:SF0">
    <property type="entry name" value="BETA-CITRYLGLUTAMATE SYNTHASE B-RELATED"/>
    <property type="match status" value="1"/>
</dbReference>
<evidence type="ECO:0000313" key="1">
    <source>
        <dbReference type="EMBL" id="CAL2085072.1"/>
    </source>
</evidence>
<sequence>MKLIFSIKGDFTTTLVCKWLNFLHKPYLRINGDSNDTQFLELNTFDNTIIFQKNNKIYDLNSANGVWYRKAGLGFKHFKANYGIKDKEILLEDGNELKNIVKEENRTLIKFIHKKLEKKKSVGKQYNANLNKLEVLELAKEIGLKTPKTFIATTKKQLREILKSENELITKSIKDNLYHFTENHGYYTYTEKVNLDNINSFPDIFSPTLFQNLVEKRYELRVFYLTGKFYSMCVFSQNDKQTELDFRKYNNSKPNRNIPFKLPEKIEQNLKTLFNELDLNTGSADIMVDKNGNYIFLEINPVGQFSMVSTPCNFYLERELAKEL</sequence>
<accession>A0ABM9NZD7</accession>
<keyword evidence="2" id="KW-1185">Reference proteome</keyword>
<comment type="caution">
    <text evidence="1">The sequence shown here is derived from an EMBL/GenBank/DDBJ whole genome shotgun (WGS) entry which is preliminary data.</text>
</comment>
<proteinExistence type="predicted"/>
<dbReference type="RefSeq" id="WP_348711889.1">
    <property type="nucleotide sequence ID" value="NZ_CAXIXY010000004.1"/>
</dbReference>
<dbReference type="Gene3D" id="3.30.470.20">
    <property type="entry name" value="ATP-grasp fold, B domain"/>
    <property type="match status" value="1"/>
</dbReference>
<organism evidence="1 2">
    <name type="scientific">Tenacibaculum platacis</name>
    <dbReference type="NCBI Taxonomy" id="3137852"/>
    <lineage>
        <taxon>Bacteria</taxon>
        <taxon>Pseudomonadati</taxon>
        <taxon>Bacteroidota</taxon>
        <taxon>Flavobacteriia</taxon>
        <taxon>Flavobacteriales</taxon>
        <taxon>Flavobacteriaceae</taxon>
        <taxon>Tenacibaculum</taxon>
    </lineage>
</organism>
<dbReference type="NCBIfam" id="TIGR04192">
    <property type="entry name" value="GRASP_w_spasm"/>
    <property type="match status" value="1"/>
</dbReference>
<dbReference type="PANTHER" id="PTHR21621">
    <property type="entry name" value="RIBOSOMAL PROTEIN S6 MODIFICATION PROTEIN"/>
    <property type="match status" value="1"/>
</dbReference>
<name>A0ABM9NZD7_9FLAO</name>
<protein>
    <submittedName>
        <fullName evidence="1">ATP-GRASP peptide maturase of grasp-with-spasm system</fullName>
    </submittedName>
</protein>
<dbReference type="EMBL" id="CAXIXY010000004">
    <property type="protein sequence ID" value="CAL2085072.1"/>
    <property type="molecule type" value="Genomic_DNA"/>
</dbReference>
<dbReference type="SUPFAM" id="SSF56059">
    <property type="entry name" value="Glutathione synthetase ATP-binding domain-like"/>
    <property type="match status" value="1"/>
</dbReference>
<dbReference type="Proteomes" id="UP001497416">
    <property type="component" value="Unassembled WGS sequence"/>
</dbReference>
<evidence type="ECO:0000313" key="2">
    <source>
        <dbReference type="Proteomes" id="UP001497416"/>
    </source>
</evidence>
<reference evidence="1 2" key="1">
    <citation type="submission" date="2024-05" db="EMBL/GenBank/DDBJ databases">
        <authorList>
            <person name="Duchaud E."/>
        </authorList>
    </citation>
    <scope>NUCLEOTIDE SEQUENCE [LARGE SCALE GENOMIC DNA]</scope>
    <source>
        <strain evidence="1">Ena-SAMPLE-TAB-13-05-2024-13:56:06:370-140302</strain>
    </source>
</reference>